<name>E1QJH3_DESB2</name>
<keyword evidence="7" id="KW-1185">Reference proteome</keyword>
<dbReference type="InterPro" id="IPR001029">
    <property type="entry name" value="Flagellin_N"/>
</dbReference>
<dbReference type="HOGENOM" id="CLU_011142_3_2_7"/>
<dbReference type="Pfam" id="PF00669">
    <property type="entry name" value="Flagellin_N"/>
    <property type="match status" value="1"/>
</dbReference>
<dbReference type="KEGG" id="dbr:Deba_2354"/>
<dbReference type="STRING" id="644282.Deba_2354"/>
<dbReference type="InterPro" id="IPR046358">
    <property type="entry name" value="Flagellin_C"/>
</dbReference>
<feature type="domain" description="Flagellin N-terminal" evidence="4">
    <location>
        <begin position="5"/>
        <end position="141"/>
    </location>
</feature>
<dbReference type="Proteomes" id="UP000009047">
    <property type="component" value="Chromosome"/>
</dbReference>
<dbReference type="GO" id="GO:0005198">
    <property type="term" value="F:structural molecule activity"/>
    <property type="evidence" value="ECO:0007669"/>
    <property type="project" value="UniProtKB-UniRule"/>
</dbReference>
<dbReference type="Gene3D" id="3.30.70.2120">
    <property type="match status" value="1"/>
</dbReference>
<evidence type="ECO:0000313" key="7">
    <source>
        <dbReference type="Proteomes" id="UP000009047"/>
    </source>
</evidence>
<evidence type="ECO:0000256" key="1">
    <source>
        <dbReference type="ARBA" id="ARBA00005709"/>
    </source>
</evidence>
<comment type="subcellular location">
    <subcellularLocation>
        <location evidence="3">Secreted</location>
    </subcellularLocation>
    <subcellularLocation>
        <location evidence="3">Bacterial flagellum</location>
    </subcellularLocation>
</comment>
<dbReference type="GO" id="GO:0005576">
    <property type="term" value="C:extracellular region"/>
    <property type="evidence" value="ECO:0007669"/>
    <property type="project" value="UniProtKB-SubCell"/>
</dbReference>
<keyword evidence="2 3" id="KW-0975">Bacterial flagellum</keyword>
<comment type="similarity">
    <text evidence="1 3">Belongs to the bacterial flagellin family.</text>
</comment>
<dbReference type="SUPFAM" id="SSF64518">
    <property type="entry name" value="Phase 1 flagellin"/>
    <property type="match status" value="1"/>
</dbReference>
<dbReference type="PRINTS" id="PR00207">
    <property type="entry name" value="FLAGELLIN"/>
</dbReference>
<keyword evidence="6" id="KW-0282">Flagellum</keyword>
<organism evidence="6 7">
    <name type="scientific">Desulfarculus baarsii (strain ATCC 33931 / DSM 2075 / LMG 7858 / VKM B-1802 / 2st14)</name>
    <dbReference type="NCBI Taxonomy" id="644282"/>
    <lineage>
        <taxon>Bacteria</taxon>
        <taxon>Pseudomonadati</taxon>
        <taxon>Thermodesulfobacteriota</taxon>
        <taxon>Desulfarculia</taxon>
        <taxon>Desulfarculales</taxon>
        <taxon>Desulfarculaceae</taxon>
        <taxon>Desulfarculus</taxon>
    </lineage>
</organism>
<dbReference type="Pfam" id="PF00700">
    <property type="entry name" value="Flagellin_C"/>
    <property type="match status" value="1"/>
</dbReference>
<evidence type="ECO:0000256" key="2">
    <source>
        <dbReference type="ARBA" id="ARBA00023143"/>
    </source>
</evidence>
<keyword evidence="3" id="KW-0964">Secreted</keyword>
<evidence type="ECO:0000256" key="3">
    <source>
        <dbReference type="RuleBase" id="RU362073"/>
    </source>
</evidence>
<keyword evidence="6" id="KW-0969">Cilium</keyword>
<comment type="function">
    <text evidence="3">Flagellin is the subunit protein which polymerizes to form the filaments of bacterial flagella.</text>
</comment>
<protein>
    <recommendedName>
        <fullName evidence="3">Flagellin</fullName>
    </recommendedName>
</protein>
<gene>
    <name evidence="6" type="ordered locus">Deba_2354</name>
</gene>
<evidence type="ECO:0000313" key="6">
    <source>
        <dbReference type="EMBL" id="ADK85716.1"/>
    </source>
</evidence>
<keyword evidence="6" id="KW-0966">Cell projection</keyword>
<dbReference type="GO" id="GO:0009288">
    <property type="term" value="C:bacterial-type flagellum"/>
    <property type="evidence" value="ECO:0007669"/>
    <property type="project" value="UniProtKB-SubCell"/>
</dbReference>
<dbReference type="InterPro" id="IPR001492">
    <property type="entry name" value="Flagellin"/>
</dbReference>
<feature type="domain" description="Flagellin C-terminal" evidence="5">
    <location>
        <begin position="481"/>
        <end position="565"/>
    </location>
</feature>
<reference evidence="6 7" key="1">
    <citation type="journal article" date="2010" name="Stand. Genomic Sci.">
        <title>Complete genome sequence of Desulfarculus baarsii type strain (2st14).</title>
        <authorList>
            <person name="Sun H."/>
            <person name="Spring S."/>
            <person name="Lapidus A."/>
            <person name="Davenport K."/>
            <person name="Del Rio T.G."/>
            <person name="Tice H."/>
            <person name="Nolan M."/>
            <person name="Copeland A."/>
            <person name="Cheng J.F."/>
            <person name="Lucas S."/>
            <person name="Tapia R."/>
            <person name="Goodwin L."/>
            <person name="Pitluck S."/>
            <person name="Ivanova N."/>
            <person name="Pagani I."/>
            <person name="Mavromatis K."/>
            <person name="Ovchinnikova G."/>
            <person name="Pati A."/>
            <person name="Chen A."/>
            <person name="Palaniappan K."/>
            <person name="Hauser L."/>
            <person name="Chang Y.J."/>
            <person name="Jeffries C.D."/>
            <person name="Detter J.C."/>
            <person name="Han C."/>
            <person name="Rohde M."/>
            <person name="Brambilla E."/>
            <person name="Goker M."/>
            <person name="Woyke T."/>
            <person name="Bristow J."/>
            <person name="Eisen J.A."/>
            <person name="Markowitz V."/>
            <person name="Hugenholtz P."/>
            <person name="Kyrpides N.C."/>
            <person name="Klenk H.P."/>
            <person name="Land M."/>
        </authorList>
    </citation>
    <scope>NUCLEOTIDE SEQUENCE [LARGE SCALE GENOMIC DNA]</scope>
    <source>
        <strain evidence="7">ATCC 33931 / DSM 2075 / LMG 7858 / VKM B-1802 / 2st14</strain>
    </source>
</reference>
<evidence type="ECO:0000259" key="5">
    <source>
        <dbReference type="Pfam" id="PF00700"/>
    </source>
</evidence>
<dbReference type="EMBL" id="CP002085">
    <property type="protein sequence ID" value="ADK85716.1"/>
    <property type="molecule type" value="Genomic_DNA"/>
</dbReference>
<evidence type="ECO:0000259" key="4">
    <source>
        <dbReference type="Pfam" id="PF00669"/>
    </source>
</evidence>
<dbReference type="PANTHER" id="PTHR42792">
    <property type="entry name" value="FLAGELLIN"/>
    <property type="match status" value="1"/>
</dbReference>
<dbReference type="Gene3D" id="1.20.1330.10">
    <property type="entry name" value="f41 fragment of flagellin, N-terminal domain"/>
    <property type="match status" value="2"/>
</dbReference>
<dbReference type="eggNOG" id="COG1344">
    <property type="taxonomic scope" value="Bacteria"/>
</dbReference>
<dbReference type="OrthoDB" id="9796789at2"/>
<accession>E1QJH3</accession>
<dbReference type="AlphaFoldDB" id="E1QJH3"/>
<dbReference type="PANTHER" id="PTHR42792:SF2">
    <property type="entry name" value="FLAGELLIN"/>
    <property type="match status" value="1"/>
</dbReference>
<proteinExistence type="inferred from homology"/>
<sequence length="567" mass="58782">MSLIINHNMMAANAARNLTTTYGRLSTSVQRLSSGLRINSAADDAAGLAIREMMRADIATLNQGVRNASDAISMIQTAEGAMSVIDEKLIRMKELAEQAATGTYTTAQRIIINSEYQAMAAEIDRIANATDFNGVKVLDGSLLTLHDGSGMKIHFGTGNDAAEDYYFITIGDMRATSVTGLQVGGGTGLDSVWRTTGLDMAASTDTMANSGAFGIQTSTDGVTWTTYGFLTVDDDDTLDDVVAKFNDGATSRGNAATNSITFDSGFSSTDLAGDTITINGHAFTFSTSTSTSTANTIGLQGLGSVASIAAATQFAINTWASVGNANGVYATINATASTLTVSLTDRDFGDNTSTLASSNTTLTLGGATFSGGGTDTTITAAAVEDEDGTGYELQITAEGNTQVRLVQTNGAAFTAASATVGGTPTTGTTVSEMALNTGAAAYVSDWADGDDDTEWFSRNASGAWWDGANIITQSAAQLALAQLDDAINRKDTARASLGATQNRLENTITNLQIQAENLQAAESRISDVDVALEMTEFTRNNILAQSAVAMLAQANSLPQLALQLLGG</sequence>